<dbReference type="EMBL" id="JARJLG010000214">
    <property type="protein sequence ID" value="KAJ7727155.1"/>
    <property type="molecule type" value="Genomic_DNA"/>
</dbReference>
<evidence type="ECO:0000256" key="1">
    <source>
        <dbReference type="SAM" id="MobiDB-lite"/>
    </source>
</evidence>
<feature type="region of interest" description="Disordered" evidence="1">
    <location>
        <begin position="62"/>
        <end position="82"/>
    </location>
</feature>
<organism evidence="2 3">
    <name type="scientific">Mycena maculata</name>
    <dbReference type="NCBI Taxonomy" id="230809"/>
    <lineage>
        <taxon>Eukaryota</taxon>
        <taxon>Fungi</taxon>
        <taxon>Dikarya</taxon>
        <taxon>Basidiomycota</taxon>
        <taxon>Agaricomycotina</taxon>
        <taxon>Agaricomycetes</taxon>
        <taxon>Agaricomycetidae</taxon>
        <taxon>Agaricales</taxon>
        <taxon>Marasmiineae</taxon>
        <taxon>Mycenaceae</taxon>
        <taxon>Mycena</taxon>
    </lineage>
</organism>
<dbReference type="AlphaFoldDB" id="A0AAD7MQ46"/>
<reference evidence="2" key="1">
    <citation type="submission" date="2023-03" db="EMBL/GenBank/DDBJ databases">
        <title>Massive genome expansion in bonnet fungi (Mycena s.s.) driven by repeated elements and novel gene families across ecological guilds.</title>
        <authorList>
            <consortium name="Lawrence Berkeley National Laboratory"/>
            <person name="Harder C.B."/>
            <person name="Miyauchi S."/>
            <person name="Viragh M."/>
            <person name="Kuo A."/>
            <person name="Thoen E."/>
            <person name="Andreopoulos B."/>
            <person name="Lu D."/>
            <person name="Skrede I."/>
            <person name="Drula E."/>
            <person name="Henrissat B."/>
            <person name="Morin E."/>
            <person name="Kohler A."/>
            <person name="Barry K."/>
            <person name="LaButti K."/>
            <person name="Morin E."/>
            <person name="Salamov A."/>
            <person name="Lipzen A."/>
            <person name="Mereny Z."/>
            <person name="Hegedus B."/>
            <person name="Baldrian P."/>
            <person name="Stursova M."/>
            <person name="Weitz H."/>
            <person name="Taylor A."/>
            <person name="Grigoriev I.V."/>
            <person name="Nagy L.G."/>
            <person name="Martin F."/>
            <person name="Kauserud H."/>
        </authorList>
    </citation>
    <scope>NUCLEOTIDE SEQUENCE</scope>
    <source>
        <strain evidence="2">CBHHK188m</strain>
    </source>
</reference>
<accession>A0AAD7MQ46</accession>
<keyword evidence="3" id="KW-1185">Reference proteome</keyword>
<evidence type="ECO:0000313" key="3">
    <source>
        <dbReference type="Proteomes" id="UP001215280"/>
    </source>
</evidence>
<name>A0AAD7MQ46_9AGAR</name>
<gene>
    <name evidence="2" type="ORF">DFH07DRAFT_782571</name>
</gene>
<feature type="compositionally biased region" description="Basic and acidic residues" evidence="1">
    <location>
        <begin position="62"/>
        <end position="77"/>
    </location>
</feature>
<protein>
    <submittedName>
        <fullName evidence="2">Uncharacterized protein</fullName>
    </submittedName>
</protein>
<sequence>MGTHIGRIGVLIHTERIPLARKGIEALHNPVDPCVEKTCLIIEVLEVDVAFKVTLGGRSVTRERAAGEETHESREGADNASLELGAGAVDNGLRIQEMETKGIDRVMVEDVIEKRRDGNLGAGLGASGGIGLGTSWVPNERQDDEDDEYPEGIGADVLDPVGLRDQRDLRSKLMVMD</sequence>
<feature type="region of interest" description="Disordered" evidence="1">
    <location>
        <begin position="131"/>
        <end position="158"/>
    </location>
</feature>
<proteinExistence type="predicted"/>
<dbReference type="Proteomes" id="UP001215280">
    <property type="component" value="Unassembled WGS sequence"/>
</dbReference>
<evidence type="ECO:0000313" key="2">
    <source>
        <dbReference type="EMBL" id="KAJ7727155.1"/>
    </source>
</evidence>
<comment type="caution">
    <text evidence="2">The sequence shown here is derived from an EMBL/GenBank/DDBJ whole genome shotgun (WGS) entry which is preliminary data.</text>
</comment>